<proteinExistence type="predicted"/>
<comment type="caution">
    <text evidence="1">The sequence shown here is derived from an EMBL/GenBank/DDBJ whole genome shotgun (WGS) entry which is preliminary data.</text>
</comment>
<evidence type="ECO:0000313" key="2">
    <source>
        <dbReference type="Proteomes" id="UP000814176"/>
    </source>
</evidence>
<dbReference type="GeneID" id="71998905"/>
<dbReference type="RefSeq" id="XP_047773485.1">
    <property type="nucleotide sequence ID" value="XM_047918173.1"/>
</dbReference>
<protein>
    <submittedName>
        <fullName evidence="1">Uncharacterized protein</fullName>
    </submittedName>
</protein>
<sequence length="135" mass="15255">MFVASKCTIYETLSSNCPYNEPVRLRTCELSFPIHHHPQSSAQYSPRMCADTLRTQDTTCQYPGCQRSVWQDPDGSYSSYCGTTHRDAMKLLNSEESVQLCKVRIYRVCCRTPVNTASRTAHRGQHTSQTAAVRG</sequence>
<dbReference type="EMBL" id="JADCUA010000033">
    <property type="protein sequence ID" value="KAH9830133.1"/>
    <property type="molecule type" value="Genomic_DNA"/>
</dbReference>
<keyword evidence="2" id="KW-1185">Reference proteome</keyword>
<accession>A0ABQ8K0Z0</accession>
<gene>
    <name evidence="1" type="ORF">C8Q71DRAFT_379538</name>
</gene>
<dbReference type="Proteomes" id="UP000814176">
    <property type="component" value="Unassembled WGS sequence"/>
</dbReference>
<evidence type="ECO:0000313" key="1">
    <source>
        <dbReference type="EMBL" id="KAH9830133.1"/>
    </source>
</evidence>
<reference evidence="1 2" key="1">
    <citation type="journal article" date="2021" name="Environ. Microbiol.">
        <title>Gene family expansions and transcriptome signatures uncover fungal adaptations to wood decay.</title>
        <authorList>
            <person name="Hage H."/>
            <person name="Miyauchi S."/>
            <person name="Viragh M."/>
            <person name="Drula E."/>
            <person name="Min B."/>
            <person name="Chaduli D."/>
            <person name="Navarro D."/>
            <person name="Favel A."/>
            <person name="Norest M."/>
            <person name="Lesage-Meessen L."/>
            <person name="Balint B."/>
            <person name="Merenyi Z."/>
            <person name="de Eugenio L."/>
            <person name="Morin E."/>
            <person name="Martinez A.T."/>
            <person name="Baldrian P."/>
            <person name="Stursova M."/>
            <person name="Martinez M.J."/>
            <person name="Novotny C."/>
            <person name="Magnuson J.K."/>
            <person name="Spatafora J.W."/>
            <person name="Maurice S."/>
            <person name="Pangilinan J."/>
            <person name="Andreopoulos W."/>
            <person name="LaButti K."/>
            <person name="Hundley H."/>
            <person name="Na H."/>
            <person name="Kuo A."/>
            <person name="Barry K."/>
            <person name="Lipzen A."/>
            <person name="Henrissat B."/>
            <person name="Riley R."/>
            <person name="Ahrendt S."/>
            <person name="Nagy L.G."/>
            <person name="Grigoriev I.V."/>
            <person name="Martin F."/>
            <person name="Rosso M.N."/>
        </authorList>
    </citation>
    <scope>NUCLEOTIDE SEQUENCE [LARGE SCALE GENOMIC DNA]</scope>
    <source>
        <strain evidence="1 2">CIRM-BRFM 1785</strain>
    </source>
</reference>
<name>A0ABQ8K0Z0_9APHY</name>
<organism evidence="1 2">
    <name type="scientific">Rhodofomes roseus</name>
    <dbReference type="NCBI Taxonomy" id="34475"/>
    <lineage>
        <taxon>Eukaryota</taxon>
        <taxon>Fungi</taxon>
        <taxon>Dikarya</taxon>
        <taxon>Basidiomycota</taxon>
        <taxon>Agaricomycotina</taxon>
        <taxon>Agaricomycetes</taxon>
        <taxon>Polyporales</taxon>
        <taxon>Rhodofomes</taxon>
    </lineage>
</organism>